<dbReference type="OrthoDB" id="4225815at2759"/>
<dbReference type="GO" id="GO:0005199">
    <property type="term" value="F:structural constituent of cell wall"/>
    <property type="evidence" value="ECO:0007669"/>
    <property type="project" value="InterPro"/>
</dbReference>
<evidence type="ECO:0000256" key="1">
    <source>
        <dbReference type="ARBA" id="ARBA00004191"/>
    </source>
</evidence>
<evidence type="ECO:0000256" key="2">
    <source>
        <dbReference type="ARBA" id="ARBA00010446"/>
    </source>
</evidence>
<keyword evidence="3 6" id="KW-0134">Cell wall</keyword>
<evidence type="ECO:0000313" key="7">
    <source>
        <dbReference type="EMBL" id="KIJ12295.1"/>
    </source>
</evidence>
<dbReference type="GO" id="GO:0009277">
    <property type="term" value="C:fungal-type cell wall"/>
    <property type="evidence" value="ECO:0007669"/>
    <property type="project" value="InterPro"/>
</dbReference>
<dbReference type="AlphaFoldDB" id="A0A0C9T9J1"/>
<comment type="subcellular location">
    <subcellularLocation>
        <location evidence="1 6">Secreted</location>
        <location evidence="1 6">Cell wall</location>
    </subcellularLocation>
</comment>
<gene>
    <name evidence="7" type="ORF">PAXINDRAFT_118256</name>
</gene>
<dbReference type="Pfam" id="PF01185">
    <property type="entry name" value="Hydrophobin"/>
    <property type="match status" value="1"/>
</dbReference>
<comment type="similarity">
    <text evidence="2 6">Belongs to the fungal hydrophobin family.</text>
</comment>
<evidence type="ECO:0000256" key="4">
    <source>
        <dbReference type="ARBA" id="ARBA00022525"/>
    </source>
</evidence>
<reference evidence="7 8" key="1">
    <citation type="submission" date="2014-06" db="EMBL/GenBank/DDBJ databases">
        <authorList>
            <consortium name="DOE Joint Genome Institute"/>
            <person name="Kuo A."/>
            <person name="Kohler A."/>
            <person name="Nagy L.G."/>
            <person name="Floudas D."/>
            <person name="Copeland A."/>
            <person name="Barry K.W."/>
            <person name="Cichocki N."/>
            <person name="Veneault-Fourrey C."/>
            <person name="LaButti K."/>
            <person name="Lindquist E.A."/>
            <person name="Lipzen A."/>
            <person name="Lundell T."/>
            <person name="Morin E."/>
            <person name="Murat C."/>
            <person name="Sun H."/>
            <person name="Tunlid A."/>
            <person name="Henrissat B."/>
            <person name="Grigoriev I.V."/>
            <person name="Hibbett D.S."/>
            <person name="Martin F."/>
            <person name="Nordberg H.P."/>
            <person name="Cantor M.N."/>
            <person name="Hua S.X."/>
        </authorList>
    </citation>
    <scope>NUCLEOTIDE SEQUENCE [LARGE SCALE GENOMIC DNA]</scope>
    <source>
        <strain evidence="7 8">ATCC 200175</strain>
    </source>
</reference>
<evidence type="ECO:0000313" key="8">
    <source>
        <dbReference type="Proteomes" id="UP000053647"/>
    </source>
</evidence>
<keyword evidence="8" id="KW-1185">Reference proteome</keyword>
<organism evidence="7 8">
    <name type="scientific">Paxillus involutus ATCC 200175</name>
    <dbReference type="NCBI Taxonomy" id="664439"/>
    <lineage>
        <taxon>Eukaryota</taxon>
        <taxon>Fungi</taxon>
        <taxon>Dikarya</taxon>
        <taxon>Basidiomycota</taxon>
        <taxon>Agaricomycotina</taxon>
        <taxon>Agaricomycetes</taxon>
        <taxon>Agaricomycetidae</taxon>
        <taxon>Boletales</taxon>
        <taxon>Paxilineae</taxon>
        <taxon>Paxillaceae</taxon>
        <taxon>Paxillus</taxon>
    </lineage>
</organism>
<dbReference type="SMART" id="SM00075">
    <property type="entry name" value="HYDRO"/>
    <property type="match status" value="1"/>
</dbReference>
<dbReference type="HOGENOM" id="CLU_105134_2_0_1"/>
<sequence>MLTRTLLAVISFGVVAYGGPLVGRNPQCNTGSLQCCNSVQEANSDQLGGLLSLLSIPMEGTGQVGVTCSPIPIAGAGSGSTCQANPVCCSGTSHYNGLVNMGCDPVNVVAPL</sequence>
<dbReference type="InterPro" id="IPR001338">
    <property type="entry name" value="Class_I_Hydrophobin"/>
</dbReference>
<reference evidence="8" key="2">
    <citation type="submission" date="2015-01" db="EMBL/GenBank/DDBJ databases">
        <title>Evolutionary Origins and Diversification of the Mycorrhizal Mutualists.</title>
        <authorList>
            <consortium name="DOE Joint Genome Institute"/>
            <consortium name="Mycorrhizal Genomics Consortium"/>
            <person name="Kohler A."/>
            <person name="Kuo A."/>
            <person name="Nagy L.G."/>
            <person name="Floudas D."/>
            <person name="Copeland A."/>
            <person name="Barry K.W."/>
            <person name="Cichocki N."/>
            <person name="Veneault-Fourrey C."/>
            <person name="LaButti K."/>
            <person name="Lindquist E.A."/>
            <person name="Lipzen A."/>
            <person name="Lundell T."/>
            <person name="Morin E."/>
            <person name="Murat C."/>
            <person name="Riley R."/>
            <person name="Ohm R."/>
            <person name="Sun H."/>
            <person name="Tunlid A."/>
            <person name="Henrissat B."/>
            <person name="Grigoriev I.V."/>
            <person name="Hibbett D.S."/>
            <person name="Martin F."/>
        </authorList>
    </citation>
    <scope>NUCLEOTIDE SEQUENCE [LARGE SCALE GENOMIC DNA]</scope>
    <source>
        <strain evidence="8">ATCC 200175</strain>
    </source>
</reference>
<keyword evidence="4 6" id="KW-0964">Secreted</keyword>
<proteinExistence type="inferred from homology"/>
<dbReference type="Proteomes" id="UP000053647">
    <property type="component" value="Unassembled WGS sequence"/>
</dbReference>
<evidence type="ECO:0000256" key="3">
    <source>
        <dbReference type="ARBA" id="ARBA00022512"/>
    </source>
</evidence>
<keyword evidence="5 6" id="KW-1015">Disulfide bond</keyword>
<name>A0A0C9T9J1_PAXIN</name>
<feature type="chain" id="PRO_5013987540" description="Hydrophobin" evidence="6">
    <location>
        <begin position="19"/>
        <end position="112"/>
    </location>
</feature>
<dbReference type="CDD" id="cd23507">
    <property type="entry name" value="hydrophobin_I"/>
    <property type="match status" value="1"/>
</dbReference>
<accession>A0A0C9T9J1</accession>
<dbReference type="EMBL" id="KN819366">
    <property type="protein sequence ID" value="KIJ12295.1"/>
    <property type="molecule type" value="Genomic_DNA"/>
</dbReference>
<keyword evidence="6" id="KW-0732">Signal</keyword>
<evidence type="ECO:0000256" key="5">
    <source>
        <dbReference type="ARBA" id="ARBA00023157"/>
    </source>
</evidence>
<evidence type="ECO:0000256" key="6">
    <source>
        <dbReference type="RuleBase" id="RU365009"/>
    </source>
</evidence>
<feature type="signal peptide" evidence="6">
    <location>
        <begin position="1"/>
        <end position="18"/>
    </location>
</feature>
<protein>
    <recommendedName>
        <fullName evidence="6">Hydrophobin</fullName>
    </recommendedName>
</protein>